<evidence type="ECO:0000256" key="3">
    <source>
        <dbReference type="ARBA" id="ARBA00022692"/>
    </source>
</evidence>
<keyword evidence="3 7" id="KW-0812">Transmembrane</keyword>
<keyword evidence="5 7" id="KW-0472">Membrane</keyword>
<dbReference type="PANTHER" id="PTHR22730">
    <property type="entry name" value="PROMININ PROM PROTEIN"/>
    <property type="match status" value="1"/>
</dbReference>
<dbReference type="GO" id="GO:0009986">
    <property type="term" value="C:cell surface"/>
    <property type="evidence" value="ECO:0007669"/>
    <property type="project" value="TreeGrafter"/>
</dbReference>
<dbReference type="PANTHER" id="PTHR22730:SF8">
    <property type="entry name" value="PROMININ-1 ISOFORM X1"/>
    <property type="match status" value="1"/>
</dbReference>
<organism evidence="9 10">
    <name type="scientific">Amphilophus citrinellus</name>
    <name type="common">Midas cichlid</name>
    <name type="synonym">Cichlasoma citrinellum</name>
    <dbReference type="NCBI Taxonomy" id="61819"/>
    <lineage>
        <taxon>Eukaryota</taxon>
        <taxon>Metazoa</taxon>
        <taxon>Chordata</taxon>
        <taxon>Craniata</taxon>
        <taxon>Vertebrata</taxon>
        <taxon>Euteleostomi</taxon>
        <taxon>Actinopterygii</taxon>
        <taxon>Neopterygii</taxon>
        <taxon>Teleostei</taxon>
        <taxon>Neoteleostei</taxon>
        <taxon>Acanthomorphata</taxon>
        <taxon>Ovalentaria</taxon>
        <taxon>Cichlomorphae</taxon>
        <taxon>Cichliformes</taxon>
        <taxon>Cichlidae</taxon>
        <taxon>New World cichlids</taxon>
        <taxon>Cichlasomatinae</taxon>
        <taxon>Heroini</taxon>
        <taxon>Amphilophus</taxon>
    </lineage>
</organism>
<feature type="transmembrane region" description="Helical" evidence="7">
    <location>
        <begin position="731"/>
        <end position="750"/>
    </location>
</feature>
<dbReference type="Pfam" id="PF05478">
    <property type="entry name" value="Prominin"/>
    <property type="match status" value="1"/>
</dbReference>
<keyword evidence="6" id="KW-0325">Glycoprotein</keyword>
<feature type="transmembrane region" description="Helical" evidence="7">
    <location>
        <begin position="151"/>
        <end position="173"/>
    </location>
</feature>
<dbReference type="Proteomes" id="UP000261340">
    <property type="component" value="Unplaced"/>
</dbReference>
<dbReference type="GO" id="GO:0071914">
    <property type="term" value="C:prominosome"/>
    <property type="evidence" value="ECO:0007669"/>
    <property type="project" value="TreeGrafter"/>
</dbReference>
<keyword evidence="4 7" id="KW-1133">Transmembrane helix</keyword>
<feature type="chain" id="PRO_5018635798" evidence="8">
    <location>
        <begin position="19"/>
        <end position="767"/>
    </location>
</feature>
<name>A0A3Q0R7B6_AMPCI</name>
<feature type="signal peptide" evidence="8">
    <location>
        <begin position="1"/>
        <end position="18"/>
    </location>
</feature>
<evidence type="ECO:0000256" key="6">
    <source>
        <dbReference type="ARBA" id="ARBA00023180"/>
    </source>
</evidence>
<evidence type="ECO:0000256" key="4">
    <source>
        <dbReference type="ARBA" id="ARBA00022989"/>
    </source>
</evidence>
<dbReference type="GO" id="GO:0005929">
    <property type="term" value="C:cilium"/>
    <property type="evidence" value="ECO:0007669"/>
    <property type="project" value="TreeGrafter"/>
</dbReference>
<comment type="similarity">
    <text evidence="2">Belongs to the prominin family.</text>
</comment>
<dbReference type="InterPro" id="IPR008795">
    <property type="entry name" value="Prominin"/>
</dbReference>
<keyword evidence="8" id="KW-0732">Signal</keyword>
<evidence type="ECO:0000313" key="9">
    <source>
        <dbReference type="Ensembl" id="ENSACIP00000006376.1"/>
    </source>
</evidence>
<dbReference type="GeneTree" id="ENSGT00530000063586"/>
<keyword evidence="10" id="KW-1185">Reference proteome</keyword>
<evidence type="ECO:0000256" key="1">
    <source>
        <dbReference type="ARBA" id="ARBA00004475"/>
    </source>
</evidence>
<dbReference type="GO" id="GO:0031528">
    <property type="term" value="C:microvillus membrane"/>
    <property type="evidence" value="ECO:0007669"/>
    <property type="project" value="UniProtKB-SubCell"/>
</dbReference>
<proteinExistence type="inferred from homology"/>
<dbReference type="GO" id="GO:0015485">
    <property type="term" value="F:cholesterol binding"/>
    <property type="evidence" value="ECO:0007669"/>
    <property type="project" value="TreeGrafter"/>
</dbReference>
<feature type="transmembrane region" description="Helical" evidence="7">
    <location>
        <begin position="102"/>
        <end position="130"/>
    </location>
</feature>
<comment type="subcellular location">
    <subcellularLocation>
        <location evidence="1">Cell projection</location>
        <location evidence="1">Microvillus membrane</location>
        <topology evidence="1">Multi-pass membrane protein</topology>
    </subcellularLocation>
</comment>
<evidence type="ECO:0000256" key="2">
    <source>
        <dbReference type="ARBA" id="ARBA00006058"/>
    </source>
</evidence>
<evidence type="ECO:0000256" key="7">
    <source>
        <dbReference type="SAM" id="Phobius"/>
    </source>
</evidence>
<evidence type="ECO:0000256" key="8">
    <source>
        <dbReference type="SAM" id="SignalP"/>
    </source>
</evidence>
<reference evidence="9" key="1">
    <citation type="submission" date="2025-08" db="UniProtKB">
        <authorList>
            <consortium name="Ensembl"/>
        </authorList>
    </citation>
    <scope>IDENTIFICATION</scope>
</reference>
<evidence type="ECO:0000256" key="5">
    <source>
        <dbReference type="ARBA" id="ARBA00023136"/>
    </source>
</evidence>
<sequence length="767" mass="84817">MLWTRWLVLLLCWGGTGSERQADERDAVPAEPLDFGFVPAAVYDTHAYYEPGTIGILFHMVHAFLYMVQPNHFPKDLIVRVIQAKSGLTNALLLQWIQYESGFLVCASFGVVFVVLTPIIATCFCMCRCCDNCGGEMHQRQRKNADCHRGFYTASLVGTTIFIILGVLIALAANYNISSQIKSTRRLINTNMRDLKTFANNTPAQIDYLTAQYTTSKNKVLSDLDNIGPLLGGRIHIQLEKSVIPSLDAALRMAGAMRETKEALENVSSSLEVLQEGVGKLQASLSGERASLSNTLSDPACTNGAVSHTCNAIRSTLFQLGINADFSKLPDVNHALANVNTVLKTDLSNIVQRGYASFNDTPRLVKEQTKNIVAGVKGMLDKIGAEITGFSKMFPVEASLANFTIFLNERHKVIESYYPQMDQMDFYRWIACVAVLCMVVLVLAFNILGLLCGNCGYDKQATPTTRGCLSNTGGNLLMAGVGFSFIFACVLMAIITTLFVVGGNVEKLICEPLANRQLFKVLNIIDTPFLVHPEKKNFLPGMLFQNPNIDLTLGSMYRECYENNGLYHALVYNRDLAKVFESVQVDLQGVMLLEQAGRDNLINFANSGIGQIDYQAYLAEVNKGVTVIDLLSFCSDLEAQADQLPRGALENALRGHASSIRAIHRDQVVPLEQAMETKMYVQGLVGYFKQYTEWVKNSLTAEVAQCKPISNIVDSMEIVGCSFITDSVNTFWFGLGGCCILLIPSIIFSVKLAKYYRRMDTEDVFEE</sequence>
<evidence type="ECO:0000313" key="10">
    <source>
        <dbReference type="Proteomes" id="UP000261340"/>
    </source>
</evidence>
<dbReference type="Ensembl" id="ENSACIT00000006565.1">
    <property type="protein sequence ID" value="ENSACIP00000006376.1"/>
    <property type="gene ID" value="ENSACIG00000004782.1"/>
</dbReference>
<reference evidence="9" key="2">
    <citation type="submission" date="2025-09" db="UniProtKB">
        <authorList>
            <consortium name="Ensembl"/>
        </authorList>
    </citation>
    <scope>IDENTIFICATION</scope>
</reference>
<accession>A0A3Q0R7B6</accession>
<feature type="transmembrane region" description="Helical" evidence="7">
    <location>
        <begin position="476"/>
        <end position="501"/>
    </location>
</feature>
<protein>
    <submittedName>
        <fullName evidence="9">Prominin 1 b</fullName>
    </submittedName>
</protein>
<dbReference type="AlphaFoldDB" id="A0A3Q0R7B6"/>
<dbReference type="GO" id="GO:0016324">
    <property type="term" value="C:apical plasma membrane"/>
    <property type="evidence" value="ECO:0007669"/>
    <property type="project" value="TreeGrafter"/>
</dbReference>
<feature type="transmembrane region" description="Helical" evidence="7">
    <location>
        <begin position="426"/>
        <end position="455"/>
    </location>
</feature>